<dbReference type="Pfam" id="PF07732">
    <property type="entry name" value="Cu-oxidase_3"/>
    <property type="match status" value="1"/>
</dbReference>
<dbReference type="Gene3D" id="2.60.40.420">
    <property type="entry name" value="Cupredoxins - blue copper proteins"/>
    <property type="match status" value="3"/>
</dbReference>
<feature type="region of interest" description="Disordered" evidence="4">
    <location>
        <begin position="617"/>
        <end position="642"/>
    </location>
</feature>
<evidence type="ECO:0000259" key="5">
    <source>
        <dbReference type="Pfam" id="PF00394"/>
    </source>
</evidence>
<proteinExistence type="inferred from homology"/>
<dbReference type="GO" id="GO:0016491">
    <property type="term" value="F:oxidoreductase activity"/>
    <property type="evidence" value="ECO:0007669"/>
    <property type="project" value="InterPro"/>
</dbReference>
<accession>A0A9P6TGB3</accession>
<evidence type="ECO:0008006" key="10">
    <source>
        <dbReference type="Google" id="ProtNLM"/>
    </source>
</evidence>
<comment type="similarity">
    <text evidence="1">Belongs to the multicopper oxidase family.</text>
</comment>
<evidence type="ECO:0000259" key="6">
    <source>
        <dbReference type="Pfam" id="PF07731"/>
    </source>
</evidence>
<evidence type="ECO:0000256" key="2">
    <source>
        <dbReference type="ARBA" id="ARBA00023008"/>
    </source>
</evidence>
<dbReference type="InterPro" id="IPR001117">
    <property type="entry name" value="Cu-oxidase_2nd"/>
</dbReference>
<comment type="caution">
    <text evidence="8">The sequence shown here is derived from an EMBL/GenBank/DDBJ whole genome shotgun (WGS) entry which is preliminary data.</text>
</comment>
<dbReference type="OrthoDB" id="2121828at2759"/>
<evidence type="ECO:0000313" key="8">
    <source>
        <dbReference type="EMBL" id="KAG0151282.1"/>
    </source>
</evidence>
<dbReference type="SUPFAM" id="SSF49503">
    <property type="entry name" value="Cupredoxins"/>
    <property type="match status" value="3"/>
</dbReference>
<dbReference type="PANTHER" id="PTHR11709:SF414">
    <property type="entry name" value="ADR239WP"/>
    <property type="match status" value="1"/>
</dbReference>
<evidence type="ECO:0000256" key="1">
    <source>
        <dbReference type="ARBA" id="ARBA00010609"/>
    </source>
</evidence>
<organism evidence="8 9">
    <name type="scientific">Cronartium quercuum f. sp. fusiforme G11</name>
    <dbReference type="NCBI Taxonomy" id="708437"/>
    <lineage>
        <taxon>Eukaryota</taxon>
        <taxon>Fungi</taxon>
        <taxon>Dikarya</taxon>
        <taxon>Basidiomycota</taxon>
        <taxon>Pucciniomycotina</taxon>
        <taxon>Pucciniomycetes</taxon>
        <taxon>Pucciniales</taxon>
        <taxon>Coleosporiaceae</taxon>
        <taxon>Cronartium</taxon>
    </lineage>
</organism>
<dbReference type="InterPro" id="IPR045087">
    <property type="entry name" value="Cu-oxidase_fam"/>
</dbReference>
<sequence>MPLPNNSTSFPRSPSQSFAKRLLCYIFPLLLSVTVWGDIQFNPSELVLSPNFDINASPQVRKYEFSIRQVLLLAFERNEEPGAPDGFERVMLVINDQFPGPLIELIKTLEYSDTISVMVKNQLNVDVSIHWHGMYQHGTPWMDGVTGVTQCAIPAGSSFLYEFTITGQFGTYWYHAHSQALNADGIAGPLIVHSPRDPLKRGVDYDRDMILFMSLSINILAGQLSSAGYKGNTAAPSPNSALINGVGQFDCQYAEPGTKCGPNKGPLIVTVGKKQRTRLRLIQGGSHAMFRVSADLHPLTVVEVDSTGVRSPGPVHRVPFHNGQRYSVILDTTPDQAGSSFFLRAAMDTDCFAWLAPGMNTTEGNTALAIINVVEDPDADATRVDLSSPPPTTQDWLDVNATHGPCVDLDPDTLSPLLSQDPEQNVIGRVFYESSFGIVMIPNPNNTGTSQALARFFVDNTTWTTFVYKPILQDFLSGGSQEVNSSLVTALTLDQQGTYDIVINNLDAGVDHVYHLHGVDSSIVAQGSGRLTDEMANGLQYRTSNPLRRDTMVVKGGNHIVRTSYDVLIFCPDRVWILHCHISFHLAAGFAGMIVMQPSEIAKMTLPTKNAALCRGENAQNSGDTTPGAISADKRLRARRVR</sequence>
<name>A0A9P6TGB3_9BASI</name>
<feature type="domain" description="Plastocyanin-like" evidence="6">
    <location>
        <begin position="489"/>
        <end position="598"/>
    </location>
</feature>
<evidence type="ECO:0000313" key="9">
    <source>
        <dbReference type="Proteomes" id="UP000886653"/>
    </source>
</evidence>
<dbReference type="CDD" id="cd13857">
    <property type="entry name" value="CuRO_1_Diphenol_Ox"/>
    <property type="match status" value="1"/>
</dbReference>
<dbReference type="CDD" id="cd13904">
    <property type="entry name" value="CuRO_3_Diphenol_Ox"/>
    <property type="match status" value="1"/>
</dbReference>
<dbReference type="EMBL" id="MU167214">
    <property type="protein sequence ID" value="KAG0151282.1"/>
    <property type="molecule type" value="Genomic_DNA"/>
</dbReference>
<dbReference type="InterPro" id="IPR008972">
    <property type="entry name" value="Cupredoxin"/>
</dbReference>
<dbReference type="Pfam" id="PF00394">
    <property type="entry name" value="Cu-oxidase"/>
    <property type="match status" value="1"/>
</dbReference>
<dbReference type="AlphaFoldDB" id="A0A9P6TGB3"/>
<evidence type="ECO:0000256" key="4">
    <source>
        <dbReference type="SAM" id="MobiDB-lite"/>
    </source>
</evidence>
<keyword evidence="9" id="KW-1185">Reference proteome</keyword>
<dbReference type="InterPro" id="IPR011707">
    <property type="entry name" value="Cu-oxidase-like_N"/>
</dbReference>
<keyword evidence="3" id="KW-0325">Glycoprotein</keyword>
<protein>
    <recommendedName>
        <fullName evidence="10">Laccase</fullName>
    </recommendedName>
</protein>
<dbReference type="Pfam" id="PF07731">
    <property type="entry name" value="Cu-oxidase_2"/>
    <property type="match status" value="1"/>
</dbReference>
<gene>
    <name evidence="8" type="ORF">CROQUDRAFT_668111</name>
</gene>
<dbReference type="InterPro" id="IPR011706">
    <property type="entry name" value="Cu-oxidase_C"/>
</dbReference>
<keyword evidence="2" id="KW-0186">Copper</keyword>
<evidence type="ECO:0000256" key="3">
    <source>
        <dbReference type="ARBA" id="ARBA00023180"/>
    </source>
</evidence>
<feature type="domain" description="Plastocyanin-like" evidence="7">
    <location>
        <begin position="84"/>
        <end position="196"/>
    </location>
</feature>
<reference evidence="8" key="1">
    <citation type="submission" date="2013-11" db="EMBL/GenBank/DDBJ databases">
        <title>Genome sequence of the fusiform rust pathogen reveals effectors for host alternation and coevolution with pine.</title>
        <authorList>
            <consortium name="DOE Joint Genome Institute"/>
            <person name="Smith K."/>
            <person name="Pendleton A."/>
            <person name="Kubisiak T."/>
            <person name="Anderson C."/>
            <person name="Salamov A."/>
            <person name="Aerts A."/>
            <person name="Riley R."/>
            <person name="Clum A."/>
            <person name="Lindquist E."/>
            <person name="Ence D."/>
            <person name="Campbell M."/>
            <person name="Kronenberg Z."/>
            <person name="Feau N."/>
            <person name="Dhillon B."/>
            <person name="Hamelin R."/>
            <person name="Burleigh J."/>
            <person name="Smith J."/>
            <person name="Yandell M."/>
            <person name="Nelson C."/>
            <person name="Grigoriev I."/>
            <person name="Davis J."/>
        </authorList>
    </citation>
    <scope>NUCLEOTIDE SEQUENCE</scope>
    <source>
        <strain evidence="8">G11</strain>
    </source>
</reference>
<evidence type="ECO:0000259" key="7">
    <source>
        <dbReference type="Pfam" id="PF07732"/>
    </source>
</evidence>
<dbReference type="GO" id="GO:0005507">
    <property type="term" value="F:copper ion binding"/>
    <property type="evidence" value="ECO:0007669"/>
    <property type="project" value="InterPro"/>
</dbReference>
<dbReference type="Proteomes" id="UP000886653">
    <property type="component" value="Unassembled WGS sequence"/>
</dbReference>
<feature type="domain" description="Plastocyanin-like" evidence="5">
    <location>
        <begin position="228"/>
        <end position="349"/>
    </location>
</feature>
<dbReference type="PANTHER" id="PTHR11709">
    <property type="entry name" value="MULTI-COPPER OXIDASE"/>
    <property type="match status" value="1"/>
</dbReference>